<feature type="non-terminal residue" evidence="1">
    <location>
        <position position="1"/>
    </location>
</feature>
<reference evidence="1 2" key="1">
    <citation type="submission" date="2016-02" db="EMBL/GenBank/DDBJ databases">
        <title>Genome analysis of coral dinoflagellate symbionts highlights evolutionary adaptations to a symbiotic lifestyle.</title>
        <authorList>
            <person name="Aranda M."/>
            <person name="Li Y."/>
            <person name="Liew Y.J."/>
            <person name="Baumgarten S."/>
            <person name="Simakov O."/>
            <person name="Wilson M."/>
            <person name="Piel J."/>
            <person name="Ashoor H."/>
            <person name="Bougouffa S."/>
            <person name="Bajic V.B."/>
            <person name="Ryu T."/>
            <person name="Ravasi T."/>
            <person name="Bayer T."/>
            <person name="Micklem G."/>
            <person name="Kim H."/>
            <person name="Bhak J."/>
            <person name="Lajeunesse T.C."/>
            <person name="Voolstra C.R."/>
        </authorList>
    </citation>
    <scope>NUCLEOTIDE SEQUENCE [LARGE SCALE GENOMIC DNA]</scope>
    <source>
        <strain evidence="1 2">CCMP2467</strain>
    </source>
</reference>
<gene>
    <name evidence="1" type="ORF">AK812_SmicGene47249</name>
</gene>
<keyword evidence="2" id="KW-1185">Reference proteome</keyword>
<evidence type="ECO:0000313" key="1">
    <source>
        <dbReference type="EMBL" id="OLP73494.1"/>
    </source>
</evidence>
<dbReference type="Proteomes" id="UP000186817">
    <property type="component" value="Unassembled WGS sequence"/>
</dbReference>
<name>A0A1Q9BS72_SYMMI</name>
<comment type="caution">
    <text evidence="1">The sequence shown here is derived from an EMBL/GenBank/DDBJ whole genome shotgun (WGS) entry which is preliminary data.</text>
</comment>
<evidence type="ECO:0000313" key="2">
    <source>
        <dbReference type="Proteomes" id="UP000186817"/>
    </source>
</evidence>
<sequence length="53" mass="5710">PVGQALVDGGQSRAAKLDDASRLLHRGRRLLGPWAGQPLPLDRICNTISEYAV</sequence>
<proteinExistence type="predicted"/>
<dbReference type="EMBL" id="LSRX01005364">
    <property type="protein sequence ID" value="OLP73494.1"/>
    <property type="molecule type" value="Genomic_DNA"/>
</dbReference>
<feature type="non-terminal residue" evidence="1">
    <location>
        <position position="53"/>
    </location>
</feature>
<protein>
    <submittedName>
        <fullName evidence="1">Uncharacterized protein</fullName>
    </submittedName>
</protein>
<dbReference type="AlphaFoldDB" id="A0A1Q9BS72"/>
<accession>A0A1Q9BS72</accession>
<organism evidence="1 2">
    <name type="scientific">Symbiodinium microadriaticum</name>
    <name type="common">Dinoflagellate</name>
    <name type="synonym">Zooxanthella microadriatica</name>
    <dbReference type="NCBI Taxonomy" id="2951"/>
    <lineage>
        <taxon>Eukaryota</taxon>
        <taxon>Sar</taxon>
        <taxon>Alveolata</taxon>
        <taxon>Dinophyceae</taxon>
        <taxon>Suessiales</taxon>
        <taxon>Symbiodiniaceae</taxon>
        <taxon>Symbiodinium</taxon>
    </lineage>
</organism>